<proteinExistence type="predicted"/>
<accession>A0A7C5Z1U5</accession>
<gene>
    <name evidence="1" type="ORF">ENL71_05805</name>
</gene>
<organism evidence="1">
    <name type="scientific">Caldicellulosiruptor owensensis</name>
    <dbReference type="NCBI Taxonomy" id="55205"/>
    <lineage>
        <taxon>Bacteria</taxon>
        <taxon>Bacillati</taxon>
        <taxon>Bacillota</taxon>
        <taxon>Bacillota incertae sedis</taxon>
        <taxon>Caldicellulosiruptorales</taxon>
        <taxon>Caldicellulosiruptoraceae</taxon>
        <taxon>Caldicellulosiruptor</taxon>
    </lineage>
</organism>
<dbReference type="AlphaFoldDB" id="A0A7C5Z1U5"/>
<name>A0A7C5Z1U5_9FIRM</name>
<protein>
    <submittedName>
        <fullName evidence="1">Uncharacterized protein</fullName>
    </submittedName>
</protein>
<dbReference type="EMBL" id="DRUZ01000073">
    <property type="protein sequence ID" value="HHS02013.1"/>
    <property type="molecule type" value="Genomic_DNA"/>
</dbReference>
<reference evidence="1" key="1">
    <citation type="journal article" date="2020" name="mSystems">
        <title>Genome- and Community-Level Interaction Insights into Carbon Utilization and Element Cycling Functions of Hydrothermarchaeota in Hydrothermal Sediment.</title>
        <authorList>
            <person name="Zhou Z."/>
            <person name="Liu Y."/>
            <person name="Xu W."/>
            <person name="Pan J."/>
            <person name="Luo Z.H."/>
            <person name="Li M."/>
        </authorList>
    </citation>
    <scope>NUCLEOTIDE SEQUENCE [LARGE SCALE GENOMIC DNA]</scope>
    <source>
        <strain evidence="1">SpSt-102</strain>
    </source>
</reference>
<comment type="caution">
    <text evidence="1">The sequence shown here is derived from an EMBL/GenBank/DDBJ whole genome shotgun (WGS) entry which is preliminary data.</text>
</comment>
<sequence length="146" mass="16695">MLSGISYTGATRWVYVHRCDLLYFNNKSETMGILNDNDFDSLSIFFRKPLKGPKSWAKLTLSYKRKGEGSVRDKDYIYYMDSGRPKTFLSGIIEHRLGSSIDIEITSKNSHLILKASYQKILNNNHINVQNSSRISAKLIISKLTP</sequence>
<evidence type="ECO:0000313" key="1">
    <source>
        <dbReference type="EMBL" id="HHS02013.1"/>
    </source>
</evidence>